<reference evidence="1 2" key="1">
    <citation type="submission" date="2017-08" db="EMBL/GenBank/DDBJ databases">
        <title>Substantial Increase in Enzyme Production by Combined Drug-Resistance Mutations in Paenibacillus agaridevorans.</title>
        <authorList>
            <person name="Tanaka Y."/>
            <person name="Funane K."/>
            <person name="Hosaka T."/>
            <person name="Shiwa Y."/>
            <person name="Fujita N."/>
            <person name="Miyazaki T."/>
            <person name="Yoshikawa H."/>
            <person name="Murakami K."/>
            <person name="Kasahara K."/>
            <person name="Inaoka T."/>
            <person name="Hiraga Y."/>
            <person name="Ochi K."/>
        </authorList>
    </citation>
    <scope>NUCLEOTIDE SEQUENCE [LARGE SCALE GENOMIC DNA]</scope>
    <source>
        <strain evidence="1 2">T-3040</strain>
    </source>
</reference>
<evidence type="ECO:0000313" key="2">
    <source>
        <dbReference type="Proteomes" id="UP000245202"/>
    </source>
</evidence>
<dbReference type="AlphaFoldDB" id="A0A2R5F1J5"/>
<gene>
    <name evidence="1" type="ORF">PAT3040_06149</name>
</gene>
<accession>A0A2R5F1J5</accession>
<keyword evidence="2" id="KW-1185">Reference proteome</keyword>
<comment type="caution">
    <text evidence="1">The sequence shown here is derived from an EMBL/GenBank/DDBJ whole genome shotgun (WGS) entry which is preliminary data.</text>
</comment>
<name>A0A2R5F1J5_9BACL</name>
<protein>
    <submittedName>
        <fullName evidence="1">Uncharacterized protein</fullName>
    </submittedName>
</protein>
<proteinExistence type="predicted"/>
<evidence type="ECO:0000313" key="1">
    <source>
        <dbReference type="EMBL" id="GBG11348.1"/>
    </source>
</evidence>
<dbReference type="EMBL" id="BDQX01000394">
    <property type="protein sequence ID" value="GBG11348.1"/>
    <property type="molecule type" value="Genomic_DNA"/>
</dbReference>
<dbReference type="Proteomes" id="UP000245202">
    <property type="component" value="Unassembled WGS sequence"/>
</dbReference>
<sequence length="132" mass="15390">MEIGKLHVLYERDGDSGHQLPVWVMLTEMRGTDWGQTLYIRLDAPFEAYASDVLDADTLAVAVPDHVYVRHKDDPDVIGIHMPSLRTYVERYTALAEYPVHYTEMDRLLLRISDIEDMLQYDVRVLLPWNEI</sequence>
<dbReference type="RefSeq" id="WP_108995659.1">
    <property type="nucleotide sequence ID" value="NZ_BDQX01000394.1"/>
</dbReference>
<organism evidence="1 2">
    <name type="scientific">Paenibacillus agaridevorans</name>
    <dbReference type="NCBI Taxonomy" id="171404"/>
    <lineage>
        <taxon>Bacteria</taxon>
        <taxon>Bacillati</taxon>
        <taxon>Bacillota</taxon>
        <taxon>Bacilli</taxon>
        <taxon>Bacillales</taxon>
        <taxon>Paenibacillaceae</taxon>
        <taxon>Paenibacillus</taxon>
    </lineage>
</organism>